<dbReference type="Pfam" id="PF02909">
    <property type="entry name" value="TetR_C_1"/>
    <property type="match status" value="1"/>
</dbReference>
<dbReference type="SUPFAM" id="SSF46689">
    <property type="entry name" value="Homeodomain-like"/>
    <property type="match status" value="1"/>
</dbReference>
<name>A0A841G1G0_9ACTN</name>
<keyword evidence="1" id="KW-0805">Transcription regulation</keyword>
<dbReference type="InterPro" id="IPR004111">
    <property type="entry name" value="Repressor_TetR_C"/>
</dbReference>
<dbReference type="RefSeq" id="WP_184790799.1">
    <property type="nucleotide sequence ID" value="NZ_BONT01000066.1"/>
</dbReference>
<dbReference type="SUPFAM" id="SSF48498">
    <property type="entry name" value="Tetracyclin repressor-like, C-terminal domain"/>
    <property type="match status" value="1"/>
</dbReference>
<protein>
    <submittedName>
        <fullName evidence="4">AcrR family transcriptional regulator</fullName>
    </submittedName>
</protein>
<evidence type="ECO:0000313" key="4">
    <source>
        <dbReference type="EMBL" id="MBB6038000.1"/>
    </source>
</evidence>
<dbReference type="Proteomes" id="UP000548476">
    <property type="component" value="Unassembled WGS sequence"/>
</dbReference>
<sequence>MSVVAGQGDPEASMALLWGTPAGRPAAKTGPKPALSVDLIVEAAVAIADAETLAGVSMRTVGERLGRTSMALYTYVPGKDVLLDLMYDRVHAEIPVEPELGEGWRPAAETWARDLLAFYLRHPWTLQISYARPVFGPHEQSVLDALARILFATGLPAPRLRGIAAALYHHVAGSAKTAAESGLAATVTGVPDEQWWTRRAEALARVAPDFTERFPHAVRLNAEDVAGDWRDRLEDGFAIGLAVILDGAAPPHA</sequence>
<keyword evidence="2" id="KW-0804">Transcription</keyword>
<evidence type="ECO:0000313" key="5">
    <source>
        <dbReference type="Proteomes" id="UP000548476"/>
    </source>
</evidence>
<dbReference type="EMBL" id="JACHGT010000014">
    <property type="protein sequence ID" value="MBB6038000.1"/>
    <property type="molecule type" value="Genomic_DNA"/>
</dbReference>
<organism evidence="4 5">
    <name type="scientific">Phytomonospora endophytica</name>
    <dbReference type="NCBI Taxonomy" id="714109"/>
    <lineage>
        <taxon>Bacteria</taxon>
        <taxon>Bacillati</taxon>
        <taxon>Actinomycetota</taxon>
        <taxon>Actinomycetes</taxon>
        <taxon>Micromonosporales</taxon>
        <taxon>Micromonosporaceae</taxon>
        <taxon>Phytomonospora</taxon>
    </lineage>
</organism>
<proteinExistence type="predicted"/>
<keyword evidence="5" id="KW-1185">Reference proteome</keyword>
<dbReference type="InterPro" id="IPR036271">
    <property type="entry name" value="Tet_transcr_reg_TetR-rel_C_sf"/>
</dbReference>
<dbReference type="Gene3D" id="1.10.357.10">
    <property type="entry name" value="Tetracycline Repressor, domain 2"/>
    <property type="match status" value="1"/>
</dbReference>
<gene>
    <name evidence="4" type="ORF">HNR73_005880</name>
</gene>
<dbReference type="InterPro" id="IPR009057">
    <property type="entry name" value="Homeodomain-like_sf"/>
</dbReference>
<dbReference type="AlphaFoldDB" id="A0A841G1G0"/>
<accession>A0A841G1G0</accession>
<dbReference type="GO" id="GO:0045892">
    <property type="term" value="P:negative regulation of DNA-templated transcription"/>
    <property type="evidence" value="ECO:0007669"/>
    <property type="project" value="InterPro"/>
</dbReference>
<evidence type="ECO:0000259" key="3">
    <source>
        <dbReference type="Pfam" id="PF02909"/>
    </source>
</evidence>
<evidence type="ECO:0000256" key="2">
    <source>
        <dbReference type="ARBA" id="ARBA00023163"/>
    </source>
</evidence>
<dbReference type="Gene3D" id="1.10.10.60">
    <property type="entry name" value="Homeodomain-like"/>
    <property type="match status" value="1"/>
</dbReference>
<feature type="domain" description="Tetracycline repressor TetR C-terminal" evidence="3">
    <location>
        <begin position="98"/>
        <end position="247"/>
    </location>
</feature>
<evidence type="ECO:0000256" key="1">
    <source>
        <dbReference type="ARBA" id="ARBA00023015"/>
    </source>
</evidence>
<comment type="caution">
    <text evidence="4">The sequence shown here is derived from an EMBL/GenBank/DDBJ whole genome shotgun (WGS) entry which is preliminary data.</text>
</comment>
<reference evidence="4 5" key="1">
    <citation type="submission" date="2020-08" db="EMBL/GenBank/DDBJ databases">
        <title>Genomic Encyclopedia of Type Strains, Phase IV (KMG-IV): sequencing the most valuable type-strain genomes for metagenomic binning, comparative biology and taxonomic classification.</title>
        <authorList>
            <person name="Goeker M."/>
        </authorList>
    </citation>
    <scope>NUCLEOTIDE SEQUENCE [LARGE SCALE GENOMIC DNA]</scope>
    <source>
        <strain evidence="4 5">YIM 65646</strain>
    </source>
</reference>